<dbReference type="InterPro" id="IPR002110">
    <property type="entry name" value="Ankyrin_rpt"/>
</dbReference>
<dbReference type="PROSITE" id="PS50297">
    <property type="entry name" value="ANK_REP_REGION"/>
    <property type="match status" value="2"/>
</dbReference>
<proteinExistence type="predicted"/>
<name>A0AA88GBY0_NAELO</name>
<dbReference type="EMBL" id="PYSW02000043">
    <property type="protein sequence ID" value="KAG2374807.1"/>
    <property type="molecule type" value="Genomic_DNA"/>
</dbReference>
<feature type="repeat" description="ANK" evidence="3">
    <location>
        <begin position="371"/>
        <end position="403"/>
    </location>
</feature>
<dbReference type="InterPro" id="IPR036770">
    <property type="entry name" value="Ankyrin_rpt-contain_sf"/>
</dbReference>
<dbReference type="GO" id="GO:0004842">
    <property type="term" value="F:ubiquitin-protein transferase activity"/>
    <property type="evidence" value="ECO:0007669"/>
    <property type="project" value="InterPro"/>
</dbReference>
<comment type="caution">
    <text evidence="5">The sequence shown here is derived from an EMBL/GenBank/DDBJ whole genome shotgun (WGS) entry which is preliminary data.</text>
</comment>
<dbReference type="Gene3D" id="1.25.40.20">
    <property type="entry name" value="Ankyrin repeat-containing domain"/>
    <property type="match status" value="2"/>
</dbReference>
<keyword evidence="2 3" id="KW-0040">ANK repeat</keyword>
<evidence type="ECO:0000259" key="4">
    <source>
        <dbReference type="PROSITE" id="PS51698"/>
    </source>
</evidence>
<accession>A0AA88GBY0</accession>
<dbReference type="SMART" id="SM00248">
    <property type="entry name" value="ANK"/>
    <property type="match status" value="6"/>
</dbReference>
<dbReference type="SMART" id="SM00504">
    <property type="entry name" value="Ubox"/>
    <property type="match status" value="1"/>
</dbReference>
<organism evidence="5 6">
    <name type="scientific">Naegleria lovaniensis</name>
    <name type="common">Amoeba</name>
    <dbReference type="NCBI Taxonomy" id="51637"/>
    <lineage>
        <taxon>Eukaryota</taxon>
        <taxon>Discoba</taxon>
        <taxon>Heterolobosea</taxon>
        <taxon>Tetramitia</taxon>
        <taxon>Eutetramitia</taxon>
        <taxon>Vahlkampfiidae</taxon>
        <taxon>Naegleria</taxon>
    </lineage>
</organism>
<dbReference type="SUPFAM" id="SSF57850">
    <property type="entry name" value="RING/U-box"/>
    <property type="match status" value="1"/>
</dbReference>
<gene>
    <name evidence="5" type="ORF">C9374_010551</name>
</gene>
<dbReference type="CDD" id="cd16655">
    <property type="entry name" value="RING-Ubox_WDSUB1-like"/>
    <property type="match status" value="1"/>
</dbReference>
<dbReference type="InterPro" id="IPR003613">
    <property type="entry name" value="Ubox_domain"/>
</dbReference>
<evidence type="ECO:0000256" key="1">
    <source>
        <dbReference type="ARBA" id="ARBA00022737"/>
    </source>
</evidence>
<dbReference type="Pfam" id="PF12796">
    <property type="entry name" value="Ank_2"/>
    <property type="match status" value="2"/>
</dbReference>
<dbReference type="Proteomes" id="UP000816034">
    <property type="component" value="Unassembled WGS sequence"/>
</dbReference>
<dbReference type="PANTHER" id="PTHR24126:SF14">
    <property type="entry name" value="ANK_REP_REGION DOMAIN-CONTAINING PROTEIN"/>
    <property type="match status" value="1"/>
</dbReference>
<evidence type="ECO:0000313" key="5">
    <source>
        <dbReference type="EMBL" id="KAG2374807.1"/>
    </source>
</evidence>
<dbReference type="Pfam" id="PF04564">
    <property type="entry name" value="U-box"/>
    <property type="match status" value="1"/>
</dbReference>
<sequence>MSAATNSIKDLIYCPITRRIMSDPVVTALGDTFEREAIEEWLRNRETNPTTGEPLPNKQLSFNKTVKQMIDVFLENHPEYQLNLDERYVSHGITEKLRDAFDSNDVSAMNYLLSNHPYLQLYQEFQCCPIMVKGNASYLDDGNIAHVLCECPNTELKSFKALMESLQRLEDKHKEERPTLVNHLISKTIFGKNSRGFQPIHTACYFNECEQVFKELIQMQDQYSTLYSKCSVSLQHEELDPRCRKNVYLLMFKLIITSTPAHKFVPEKEKELNDKCLDFIFDNLGLSGDQLLRITHQGVSLINYASKYNRLHILKKMVEKSNVNLNEHVDTFYHTPLTSTVLGGALEVVRYLVEEAKVDVELSDVPSYRKDFPTALHLAVLRGHFDIALFLISHGANINATCKMSTVNGSSSSSSCLEPSDICVNRALFGSNKFMGQDSSPSLGSSSSTKEEEVHNIMTLSLLLCSDRNDTSKRALEFISHLVSKYSYVPTFPQSQSSSSSSSVYSTSTAPFSSQHNSTLNEPIWFCIRTIASKPESEHMFEWVLNQFYSDKQKLFMLRDKQKNNALHWLAAYARVEHLEMTILHLSQVDVDVHAMMNQKNLQGDTPLHVASALGRKDVCKLLIDLGADVRIRNTKLQDALSAGFVCNAVPTLTASYRMSLLKDLRKCVENRESGRTILTMQAKIRMLEKKLQENMPSSLMIDP</sequence>
<feature type="repeat" description="ANK" evidence="3">
    <location>
        <begin position="603"/>
        <end position="635"/>
    </location>
</feature>
<dbReference type="PANTHER" id="PTHR24126">
    <property type="entry name" value="ANKYRIN REPEAT, PH AND SEC7 DOMAIN CONTAINING PROTEIN SECG-RELATED"/>
    <property type="match status" value="1"/>
</dbReference>
<feature type="domain" description="U-box" evidence="4">
    <location>
        <begin position="7"/>
        <end position="80"/>
    </location>
</feature>
<dbReference type="PROSITE" id="PS51698">
    <property type="entry name" value="U_BOX"/>
    <property type="match status" value="1"/>
</dbReference>
<protein>
    <recommendedName>
        <fullName evidence="4">U-box domain-containing protein</fullName>
    </recommendedName>
</protein>
<dbReference type="SUPFAM" id="SSF48403">
    <property type="entry name" value="Ankyrin repeat"/>
    <property type="match status" value="1"/>
</dbReference>
<dbReference type="RefSeq" id="XP_044543981.1">
    <property type="nucleotide sequence ID" value="XM_044686108.1"/>
</dbReference>
<evidence type="ECO:0000256" key="3">
    <source>
        <dbReference type="PROSITE-ProRule" id="PRU00023"/>
    </source>
</evidence>
<dbReference type="AlphaFoldDB" id="A0AA88GBY0"/>
<keyword evidence="1" id="KW-0677">Repeat</keyword>
<dbReference type="GeneID" id="68103005"/>
<dbReference type="PROSITE" id="PS50088">
    <property type="entry name" value="ANK_REPEAT"/>
    <property type="match status" value="2"/>
</dbReference>
<dbReference type="Gene3D" id="3.30.40.10">
    <property type="entry name" value="Zinc/RING finger domain, C3HC4 (zinc finger)"/>
    <property type="match status" value="1"/>
</dbReference>
<reference evidence="5 6" key="1">
    <citation type="journal article" date="2018" name="BMC Genomics">
        <title>The genome of Naegleria lovaniensis, the basis for a comparative approach to unravel pathogenicity factors of the human pathogenic amoeba N. fowleri.</title>
        <authorList>
            <person name="Liechti N."/>
            <person name="Schurch N."/>
            <person name="Bruggmann R."/>
            <person name="Wittwer M."/>
        </authorList>
    </citation>
    <scope>NUCLEOTIDE SEQUENCE [LARGE SCALE GENOMIC DNA]</scope>
    <source>
        <strain evidence="5 6">ATCC 30569</strain>
    </source>
</reference>
<evidence type="ECO:0000313" key="6">
    <source>
        <dbReference type="Proteomes" id="UP000816034"/>
    </source>
</evidence>
<dbReference type="InterPro" id="IPR013083">
    <property type="entry name" value="Znf_RING/FYVE/PHD"/>
</dbReference>
<keyword evidence="6" id="KW-1185">Reference proteome</keyword>
<evidence type="ECO:0000256" key="2">
    <source>
        <dbReference type="ARBA" id="ARBA00023043"/>
    </source>
</evidence>
<dbReference type="GO" id="GO:0016567">
    <property type="term" value="P:protein ubiquitination"/>
    <property type="evidence" value="ECO:0007669"/>
    <property type="project" value="InterPro"/>
</dbReference>